<comment type="caution">
    <text evidence="7">The sequence shown here is derived from an EMBL/GenBank/DDBJ whole genome shotgun (WGS) entry which is preliminary data.</text>
</comment>
<dbReference type="PANTHER" id="PTHR18968">
    <property type="entry name" value="THIAMINE PYROPHOSPHATE ENZYMES"/>
    <property type="match status" value="1"/>
</dbReference>
<dbReference type="CDD" id="cd07035">
    <property type="entry name" value="TPP_PYR_POX_like"/>
    <property type="match status" value="1"/>
</dbReference>
<dbReference type="SUPFAM" id="SSF52467">
    <property type="entry name" value="DHS-like NAD/FAD-binding domain"/>
    <property type="match status" value="1"/>
</dbReference>
<sequence length="537" mass="55651">MKVYEQVSSLLRASGVDTVFGLMGDANMYVSSAFENQGGQFVRVAHEAGAVAMADVHARMSGRPAVATVTHGPGFTNTLTALVEAARFPSPVLLVTGDPPAEATHLQRLDIGAVCSALGVVHERIHRPDTVVRDFGRVMRRLSTSAAPVVLNIPLPVSVSEAVSAGQPLEPVWLPAGTTVPESALDGALGLVASATRPIVVAGRGVVAASAESAVAELADLLGAPLFTTALGRGLFRGHPRHLGILGTLAHECASQVLMDSDCVLAVGASMNKYTTMGGELVQGKRLVQIDLDPAKLGWLVQPDEGVAGDAAAVVAAMTAELRAAGVSGSGSWRDRGTAAASAMAEWTPQDRRPADGTIDIRTASLLLNRALPADCAIVSDVGRFVAGAWPYLDRCAPGRFTAMTGFGSIGLGLAGAIGAAVSGVSGLTVALVGDGGFMMHASELATAVRHRLPLLVLVFDDGAYGAEYHKLETQGFDPRHSYNDWPDVAAVAAGAGADTHVVETPEDIDVLAKRVPGLERPLVVDIRLDPTHHIPF</sequence>
<dbReference type="InterPro" id="IPR012001">
    <property type="entry name" value="Thiamin_PyroP_enz_TPP-bd_dom"/>
</dbReference>
<dbReference type="CDD" id="cd00568">
    <property type="entry name" value="TPP_enzymes"/>
    <property type="match status" value="1"/>
</dbReference>
<comment type="similarity">
    <text evidence="1 3">Belongs to the TPP enzyme family.</text>
</comment>
<evidence type="ECO:0000313" key="7">
    <source>
        <dbReference type="EMBL" id="GAA3853942.1"/>
    </source>
</evidence>
<keyword evidence="8" id="KW-1185">Reference proteome</keyword>
<evidence type="ECO:0000256" key="2">
    <source>
        <dbReference type="ARBA" id="ARBA00023052"/>
    </source>
</evidence>
<dbReference type="Gene3D" id="3.40.50.970">
    <property type="match status" value="2"/>
</dbReference>
<dbReference type="Gene3D" id="3.40.50.1220">
    <property type="entry name" value="TPP-binding domain"/>
    <property type="match status" value="1"/>
</dbReference>
<evidence type="ECO:0000313" key="8">
    <source>
        <dbReference type="Proteomes" id="UP001501624"/>
    </source>
</evidence>
<dbReference type="InterPro" id="IPR011766">
    <property type="entry name" value="TPP_enzyme_TPP-bd"/>
</dbReference>
<evidence type="ECO:0000259" key="6">
    <source>
        <dbReference type="Pfam" id="PF02776"/>
    </source>
</evidence>
<feature type="domain" description="Thiamine pyrophosphate enzyme N-terminal TPP-binding" evidence="6">
    <location>
        <begin position="1"/>
        <end position="110"/>
    </location>
</feature>
<reference evidence="8" key="1">
    <citation type="journal article" date="2019" name="Int. J. Syst. Evol. Microbiol.">
        <title>The Global Catalogue of Microorganisms (GCM) 10K type strain sequencing project: providing services to taxonomists for standard genome sequencing and annotation.</title>
        <authorList>
            <consortium name="The Broad Institute Genomics Platform"/>
            <consortium name="The Broad Institute Genome Sequencing Center for Infectious Disease"/>
            <person name="Wu L."/>
            <person name="Ma J."/>
        </authorList>
    </citation>
    <scope>NUCLEOTIDE SEQUENCE [LARGE SCALE GENOMIC DNA]</scope>
    <source>
        <strain evidence="8">JCM 17017</strain>
    </source>
</reference>
<dbReference type="SUPFAM" id="SSF52518">
    <property type="entry name" value="Thiamin diphosphate-binding fold (THDP-binding)"/>
    <property type="match status" value="2"/>
</dbReference>
<proteinExistence type="inferred from homology"/>
<keyword evidence="2 3" id="KW-0786">Thiamine pyrophosphate</keyword>
<dbReference type="InterPro" id="IPR012000">
    <property type="entry name" value="Thiamin_PyroP_enz_cen_dom"/>
</dbReference>
<dbReference type="EMBL" id="BAABCM010000022">
    <property type="protein sequence ID" value="GAA3853942.1"/>
    <property type="molecule type" value="Genomic_DNA"/>
</dbReference>
<feature type="domain" description="Thiamine pyrophosphate enzyme central" evidence="4">
    <location>
        <begin position="186"/>
        <end position="317"/>
    </location>
</feature>
<evidence type="ECO:0000259" key="4">
    <source>
        <dbReference type="Pfam" id="PF00205"/>
    </source>
</evidence>
<dbReference type="Pfam" id="PF02775">
    <property type="entry name" value="TPP_enzyme_C"/>
    <property type="match status" value="1"/>
</dbReference>
<evidence type="ECO:0000256" key="3">
    <source>
        <dbReference type="RuleBase" id="RU362132"/>
    </source>
</evidence>
<dbReference type="InterPro" id="IPR029061">
    <property type="entry name" value="THDP-binding"/>
</dbReference>
<name>A0ABP7JT26_9PSEU</name>
<dbReference type="InterPro" id="IPR029035">
    <property type="entry name" value="DHS-like_NAD/FAD-binding_dom"/>
</dbReference>
<feature type="domain" description="Thiamine pyrophosphate enzyme TPP-binding" evidence="5">
    <location>
        <begin position="381"/>
        <end position="527"/>
    </location>
</feature>
<dbReference type="Proteomes" id="UP001501624">
    <property type="component" value="Unassembled WGS sequence"/>
</dbReference>
<dbReference type="PANTHER" id="PTHR18968:SF167">
    <property type="entry name" value="ACETOLACTATE SYNTHASE LARGE SUBUNIT ILVB2-RELATED"/>
    <property type="match status" value="1"/>
</dbReference>
<dbReference type="RefSeq" id="WP_237339045.1">
    <property type="nucleotide sequence ID" value="NZ_BAABCM010000022.1"/>
</dbReference>
<accession>A0ABP7JT26</accession>
<gene>
    <name evidence="7" type="ORF">GCM10022380_84750</name>
</gene>
<dbReference type="Pfam" id="PF02776">
    <property type="entry name" value="TPP_enzyme_N"/>
    <property type="match status" value="1"/>
</dbReference>
<evidence type="ECO:0000256" key="1">
    <source>
        <dbReference type="ARBA" id="ARBA00007812"/>
    </source>
</evidence>
<protein>
    <submittedName>
        <fullName evidence="7">Thiamine pyrophosphate-binding protein</fullName>
    </submittedName>
</protein>
<dbReference type="InterPro" id="IPR045229">
    <property type="entry name" value="TPP_enz"/>
</dbReference>
<organism evidence="7 8">
    <name type="scientific">Amycolatopsis tucumanensis</name>
    <dbReference type="NCBI Taxonomy" id="401106"/>
    <lineage>
        <taxon>Bacteria</taxon>
        <taxon>Bacillati</taxon>
        <taxon>Actinomycetota</taxon>
        <taxon>Actinomycetes</taxon>
        <taxon>Pseudonocardiales</taxon>
        <taxon>Pseudonocardiaceae</taxon>
        <taxon>Amycolatopsis</taxon>
    </lineage>
</organism>
<evidence type="ECO:0000259" key="5">
    <source>
        <dbReference type="Pfam" id="PF02775"/>
    </source>
</evidence>
<dbReference type="Pfam" id="PF00205">
    <property type="entry name" value="TPP_enzyme_M"/>
    <property type="match status" value="1"/>
</dbReference>